<evidence type="ECO:0000256" key="10">
    <source>
        <dbReference type="PROSITE-ProRule" id="PRU00450"/>
    </source>
</evidence>
<dbReference type="InterPro" id="IPR003308">
    <property type="entry name" value="Integrase_Zn-bd_dom_N"/>
</dbReference>
<dbReference type="PANTHER" id="PTHR41694">
    <property type="entry name" value="ENDOGENOUS RETROVIRUS GROUP K MEMBER POL PROTEIN"/>
    <property type="match status" value="1"/>
</dbReference>
<evidence type="ECO:0000256" key="9">
    <source>
        <dbReference type="ARBA" id="ARBA00023125"/>
    </source>
</evidence>
<feature type="domain" description="RNase H type-1" evidence="12">
    <location>
        <begin position="244"/>
        <end position="380"/>
    </location>
</feature>
<dbReference type="PROSITE" id="PS50876">
    <property type="entry name" value="ZF_INTEGRASE"/>
    <property type="match status" value="1"/>
</dbReference>
<dbReference type="EMBL" id="VZTG01001451">
    <property type="protein sequence ID" value="NXA87065.1"/>
    <property type="molecule type" value="Genomic_DNA"/>
</dbReference>
<dbReference type="InterPro" id="IPR012337">
    <property type="entry name" value="RNaseH-like_sf"/>
</dbReference>
<dbReference type="Gene3D" id="3.30.70.270">
    <property type="match status" value="1"/>
</dbReference>
<evidence type="ECO:0000256" key="2">
    <source>
        <dbReference type="ARBA" id="ARBA00022679"/>
    </source>
</evidence>
<comment type="caution">
    <text evidence="14">The sequence shown here is derived from an EMBL/GenBank/DDBJ whole genome shotgun (WGS) entry which is preliminary data.</text>
</comment>
<keyword evidence="2" id="KW-0808">Transferase</keyword>
<evidence type="ECO:0000313" key="14">
    <source>
        <dbReference type="EMBL" id="NXA87065.1"/>
    </source>
</evidence>
<evidence type="ECO:0000256" key="6">
    <source>
        <dbReference type="ARBA" id="ARBA00022759"/>
    </source>
</evidence>
<dbReference type="PROSITE" id="PS50994">
    <property type="entry name" value="INTEGRASE"/>
    <property type="match status" value="1"/>
</dbReference>
<reference evidence="14 15" key="1">
    <citation type="submission" date="2019-09" db="EMBL/GenBank/DDBJ databases">
        <title>Bird 10,000 Genomes (B10K) Project - Family phase.</title>
        <authorList>
            <person name="Zhang G."/>
        </authorList>
    </citation>
    <scope>NUCLEOTIDE SEQUENCE [LARGE SCALE GENOMIC DNA]</scope>
    <source>
        <strain evidence="14">B10K-DU-029-37</strain>
        <tissue evidence="14">Liver</tissue>
    </source>
</reference>
<evidence type="ECO:0000313" key="15">
    <source>
        <dbReference type="Proteomes" id="UP000538725"/>
    </source>
</evidence>
<dbReference type="Pfam" id="PF00665">
    <property type="entry name" value="rve"/>
    <property type="match status" value="1"/>
</dbReference>
<dbReference type="AlphaFoldDB" id="A0A7K7Z9I0"/>
<evidence type="ECO:0000256" key="4">
    <source>
        <dbReference type="ARBA" id="ARBA00022722"/>
    </source>
</evidence>
<evidence type="ECO:0000259" key="12">
    <source>
        <dbReference type="PROSITE" id="PS50879"/>
    </source>
</evidence>
<dbReference type="Pfam" id="PF06817">
    <property type="entry name" value="RVT_thumb"/>
    <property type="match status" value="1"/>
</dbReference>
<dbReference type="SUPFAM" id="SSF53098">
    <property type="entry name" value="Ribonuclease H-like"/>
    <property type="match status" value="1"/>
</dbReference>
<dbReference type="InterPro" id="IPR043128">
    <property type="entry name" value="Rev_trsase/Diguanyl_cyclase"/>
</dbReference>
<dbReference type="InterPro" id="IPR010661">
    <property type="entry name" value="RVT_thumb"/>
</dbReference>
<dbReference type="Proteomes" id="UP000538725">
    <property type="component" value="Unassembled WGS sequence"/>
</dbReference>
<dbReference type="GO" id="GO:0003677">
    <property type="term" value="F:DNA binding"/>
    <property type="evidence" value="ECO:0007669"/>
    <property type="project" value="UniProtKB-KW"/>
</dbReference>
<dbReference type="InterPro" id="IPR001584">
    <property type="entry name" value="Integrase_cat-core"/>
</dbReference>
<dbReference type="InterPro" id="IPR043502">
    <property type="entry name" value="DNA/RNA_pol_sf"/>
</dbReference>
<accession>A0A7K7Z9I0</accession>
<dbReference type="GO" id="GO:0035613">
    <property type="term" value="F:RNA stem-loop binding"/>
    <property type="evidence" value="ECO:0007669"/>
    <property type="project" value="TreeGrafter"/>
</dbReference>
<protein>
    <recommendedName>
        <fullName evidence="1">RNA-directed DNA polymerase</fullName>
        <ecNumber evidence="1">2.7.7.49</ecNumber>
    </recommendedName>
</protein>
<evidence type="ECO:0000256" key="7">
    <source>
        <dbReference type="ARBA" id="ARBA00022801"/>
    </source>
</evidence>
<dbReference type="PROSITE" id="PS50879">
    <property type="entry name" value="RNASE_H_1"/>
    <property type="match status" value="1"/>
</dbReference>
<keyword evidence="10" id="KW-0863">Zinc-finger</keyword>
<keyword evidence="8" id="KW-0695">RNA-directed DNA polymerase</keyword>
<feature type="domain" description="Integrase catalytic" evidence="13">
    <location>
        <begin position="434"/>
        <end position="550"/>
    </location>
</feature>
<evidence type="ECO:0000256" key="5">
    <source>
        <dbReference type="ARBA" id="ARBA00022723"/>
    </source>
</evidence>
<dbReference type="GO" id="GO:0004523">
    <property type="term" value="F:RNA-DNA hybrid ribonuclease activity"/>
    <property type="evidence" value="ECO:0007669"/>
    <property type="project" value="InterPro"/>
</dbReference>
<dbReference type="InterPro" id="IPR002156">
    <property type="entry name" value="RNaseH_domain"/>
</dbReference>
<keyword evidence="7" id="KW-0378">Hydrolase</keyword>
<dbReference type="Pfam" id="PF00075">
    <property type="entry name" value="RNase_H"/>
    <property type="match status" value="1"/>
</dbReference>
<dbReference type="Gene3D" id="3.30.420.10">
    <property type="entry name" value="Ribonuclease H-like superfamily/Ribonuclease H"/>
    <property type="match status" value="2"/>
</dbReference>
<keyword evidence="6" id="KW-0255">Endonuclease</keyword>
<feature type="non-terminal residue" evidence="14">
    <location>
        <position position="550"/>
    </location>
</feature>
<dbReference type="InterPro" id="IPR017856">
    <property type="entry name" value="Integrase-like_N"/>
</dbReference>
<dbReference type="Gene3D" id="1.10.10.200">
    <property type="match status" value="1"/>
</dbReference>
<feature type="non-terminal residue" evidence="14">
    <location>
        <position position="1"/>
    </location>
</feature>
<feature type="domain" description="Integrase-type" evidence="11">
    <location>
        <begin position="385"/>
        <end position="426"/>
    </location>
</feature>
<dbReference type="GO" id="GO:0008270">
    <property type="term" value="F:zinc ion binding"/>
    <property type="evidence" value="ECO:0007669"/>
    <property type="project" value="UniProtKB-KW"/>
</dbReference>
<evidence type="ECO:0000259" key="11">
    <source>
        <dbReference type="PROSITE" id="PS50876"/>
    </source>
</evidence>
<dbReference type="PANTHER" id="PTHR41694:SF3">
    <property type="entry name" value="RNA-DIRECTED DNA POLYMERASE-RELATED"/>
    <property type="match status" value="1"/>
</dbReference>
<name>A0A7K7Z9I0_9PASE</name>
<dbReference type="InterPro" id="IPR036397">
    <property type="entry name" value="RNaseH_sf"/>
</dbReference>
<dbReference type="GO" id="GO:0003964">
    <property type="term" value="F:RNA-directed DNA polymerase activity"/>
    <property type="evidence" value="ECO:0007669"/>
    <property type="project" value="UniProtKB-KW"/>
</dbReference>
<keyword evidence="10" id="KW-0862">Zinc</keyword>
<sequence>GLQVAPDKVQQQPPCKYLGVKILAQTIQHQEEQFSDTIKILNDAQKLLGSINWLRPYLGLTAVQLSPLFNILKGDPDLNSSRKLTPEAQRMLMLNEVQQAVSSRQVYRVDPSVEITVFITAPDLHPTGIIGQWNKQWADPLHILEWVFLPHQPKKTAPTLFELIACLIIKCRHRCLQLMAADPATIIVPITRDSFEWSLANSAPLQSALQNFSGQIAYHLPSHKLLQLANSTSLALRPKSSRVPVHGPTVFTDGSGRTGKAIVTWKEGSEWQVLKGHESGSAQLVELKAVAMAFQRFSQVPLNLVTDSAYVADITKRLDCSLLKEVNNATLFSLLQALWDAIQARVHPYYILHIRSHTKLPGFITEGNARADMLANPAWMAPQPDKIAQAKASHDFFHQSAHTLQKQFQLTPTEARDIVSACADCHGLAAPLPQGVNPRGLKALQLWQTDVTHIPEFGRFKYVHVSIDTFSSAIWASAHTGEKGRDVIAHWKLAFAVLGVPSAVKTDNGPAYASQKTRQFLHLWGVDHKFGIPHSPTGQAIVERAHGTLK</sequence>
<evidence type="ECO:0000256" key="8">
    <source>
        <dbReference type="ARBA" id="ARBA00022918"/>
    </source>
</evidence>
<keyword evidence="5" id="KW-0479">Metal-binding</keyword>
<dbReference type="SUPFAM" id="SSF46919">
    <property type="entry name" value="N-terminal Zn binding domain of HIV integrase"/>
    <property type="match status" value="1"/>
</dbReference>
<evidence type="ECO:0000256" key="3">
    <source>
        <dbReference type="ARBA" id="ARBA00022695"/>
    </source>
</evidence>
<proteinExistence type="predicted"/>
<dbReference type="Pfam" id="PF02022">
    <property type="entry name" value="Integrase_Zn"/>
    <property type="match status" value="1"/>
</dbReference>
<dbReference type="SUPFAM" id="SSF56672">
    <property type="entry name" value="DNA/RNA polymerases"/>
    <property type="match status" value="1"/>
</dbReference>
<keyword evidence="9" id="KW-0238">DNA-binding</keyword>
<dbReference type="EC" id="2.7.7.49" evidence="1"/>
<keyword evidence="4" id="KW-0540">Nuclease</keyword>
<keyword evidence="15" id="KW-1185">Reference proteome</keyword>
<evidence type="ECO:0000259" key="13">
    <source>
        <dbReference type="PROSITE" id="PS50994"/>
    </source>
</evidence>
<evidence type="ECO:0000256" key="1">
    <source>
        <dbReference type="ARBA" id="ARBA00012493"/>
    </source>
</evidence>
<dbReference type="GO" id="GO:0015074">
    <property type="term" value="P:DNA integration"/>
    <property type="evidence" value="ECO:0007669"/>
    <property type="project" value="InterPro"/>
</dbReference>
<gene>
    <name evidence="14" type="primary">Ervk6_0</name>
    <name evidence="14" type="ORF">MELVER_R00291</name>
</gene>
<keyword evidence="3" id="KW-0548">Nucleotidyltransferase</keyword>
<organism evidence="14 15">
    <name type="scientific">Melanocharis versteri</name>
    <name type="common">Fan-tailed berrypecker</name>
    <dbReference type="NCBI Taxonomy" id="254552"/>
    <lineage>
        <taxon>Eukaryota</taxon>
        <taxon>Metazoa</taxon>
        <taxon>Chordata</taxon>
        <taxon>Craniata</taxon>
        <taxon>Vertebrata</taxon>
        <taxon>Euteleostomi</taxon>
        <taxon>Archelosauria</taxon>
        <taxon>Archosauria</taxon>
        <taxon>Dinosauria</taxon>
        <taxon>Saurischia</taxon>
        <taxon>Theropoda</taxon>
        <taxon>Coelurosauria</taxon>
        <taxon>Aves</taxon>
        <taxon>Neognathae</taxon>
        <taxon>Neoaves</taxon>
        <taxon>Telluraves</taxon>
        <taxon>Australaves</taxon>
        <taxon>Passeriformes</taxon>
        <taxon>Passeroidea</taxon>
        <taxon>Melanocharitidae</taxon>
        <taxon>Melanocharis</taxon>
    </lineage>
</organism>